<dbReference type="PROSITE" id="PS51257">
    <property type="entry name" value="PROKAR_LIPOPROTEIN"/>
    <property type="match status" value="1"/>
</dbReference>
<accession>A0A7V4G914</accession>
<dbReference type="EMBL" id="DSXI01000459">
    <property type="protein sequence ID" value="HGS05619.1"/>
    <property type="molecule type" value="Genomic_DNA"/>
</dbReference>
<organism evidence="1">
    <name type="scientific">Desulfobacca acetoxidans</name>
    <dbReference type="NCBI Taxonomy" id="60893"/>
    <lineage>
        <taxon>Bacteria</taxon>
        <taxon>Pseudomonadati</taxon>
        <taxon>Thermodesulfobacteriota</taxon>
        <taxon>Desulfobaccia</taxon>
        <taxon>Desulfobaccales</taxon>
        <taxon>Desulfobaccaceae</taxon>
        <taxon>Desulfobacca</taxon>
    </lineage>
</organism>
<reference evidence="1" key="1">
    <citation type="journal article" date="2020" name="mSystems">
        <title>Genome- and Community-Level Interaction Insights into Carbon Utilization and Element Cycling Functions of Hydrothermarchaeota in Hydrothermal Sediment.</title>
        <authorList>
            <person name="Zhou Z."/>
            <person name="Liu Y."/>
            <person name="Xu W."/>
            <person name="Pan J."/>
            <person name="Luo Z.H."/>
            <person name="Li M."/>
        </authorList>
    </citation>
    <scope>NUCLEOTIDE SEQUENCE [LARGE SCALE GENOMIC DNA]</scope>
    <source>
        <strain evidence="1">SpSt-548</strain>
    </source>
</reference>
<sequence length="187" mass="21668">MKRVVMLLGFLYLAASCVGYEDFQITIQLHRDGAFTFNYAGIVVGEKVDGNQEEEKRKSDHRIKEFKYLGRNRFRLVFEEQGNLEQPFYFISDHGKERLVAMQRVLNTVILTVKPQTTQDYDLEKIKIFYKVHEINYGGTVTVTTEARVLQHNAHRAPSFTLWGPRTYTWRLTSLDEPAAAMVATVE</sequence>
<comment type="caution">
    <text evidence="1">The sequence shown here is derived from an EMBL/GenBank/DDBJ whole genome shotgun (WGS) entry which is preliminary data.</text>
</comment>
<name>A0A7V4G914_9BACT</name>
<proteinExistence type="predicted"/>
<protein>
    <submittedName>
        <fullName evidence="1">Uncharacterized protein</fullName>
    </submittedName>
</protein>
<dbReference type="AlphaFoldDB" id="A0A7V4G914"/>
<gene>
    <name evidence="1" type="ORF">ENT08_07775</name>
</gene>
<evidence type="ECO:0000313" key="1">
    <source>
        <dbReference type="EMBL" id="HGS05619.1"/>
    </source>
</evidence>